<keyword evidence="2" id="KW-0238">DNA-binding</keyword>
<keyword evidence="8" id="KW-1185">Reference proteome</keyword>
<sequence>MPNTKQTYTYVDDWRASWEPDLEAIAYNGATCDPTKVDPKVLDWVKRNCGDTPRFLKVINRNAVHDQPGLKARSSACMCVPGPFVKENYRNLQRVVTLEKNGEPEKKWKVSFMSTSNHPIWLQGWRRFAKDNNLKYGDVVVFELVGNSHFRFTAFDEDGNTGQNCNSSTRQNDSAPRVKGEPSYSSESQQQPTSATETDRRNTRVTRSRVILSDTESDAEADSPEARPWSPDRHRPAVELIIPKPEPVSLSAPATPQKRRRLCKTADMEKSTLGHMSDCDGSGVDSGQFQLHHHAASSSDSFNPLDFTISSKRRPVTAAERQRAKDLAEAHTHVTTSPHFLVVMSDVHVYQHFKMILPDQFVKESSLPATGCRITLEDRTGRKREVHSRENVNFQVGLIRKGWGLFALEHFLEEGDVCVFELSDREARHILVHIFRVVQIEEVDGYSFDDHYELHKKASRS</sequence>
<evidence type="ECO:0000259" key="6">
    <source>
        <dbReference type="PROSITE" id="PS50863"/>
    </source>
</evidence>
<evidence type="ECO:0000313" key="7">
    <source>
        <dbReference type="EMBL" id="KAG0564402.1"/>
    </source>
</evidence>
<keyword evidence="4" id="KW-0539">Nucleus</keyword>
<evidence type="ECO:0000256" key="1">
    <source>
        <dbReference type="ARBA" id="ARBA00023015"/>
    </source>
</evidence>
<reference evidence="7" key="1">
    <citation type="submission" date="2020-06" db="EMBL/GenBank/DDBJ databases">
        <title>WGS assembly of Ceratodon purpureus strain R40.</title>
        <authorList>
            <person name="Carey S.B."/>
            <person name="Jenkins J."/>
            <person name="Shu S."/>
            <person name="Lovell J.T."/>
            <person name="Sreedasyam A."/>
            <person name="Maumus F."/>
            <person name="Tiley G.P."/>
            <person name="Fernandez-Pozo N."/>
            <person name="Barry K."/>
            <person name="Chen C."/>
            <person name="Wang M."/>
            <person name="Lipzen A."/>
            <person name="Daum C."/>
            <person name="Saski C.A."/>
            <person name="Payton A.C."/>
            <person name="Mcbreen J.C."/>
            <person name="Conrad R.E."/>
            <person name="Kollar L.M."/>
            <person name="Olsson S."/>
            <person name="Huttunen S."/>
            <person name="Landis J.B."/>
            <person name="Wickett N.J."/>
            <person name="Johnson M.G."/>
            <person name="Rensing S.A."/>
            <person name="Grimwood J."/>
            <person name="Schmutz J."/>
            <person name="Mcdaniel S.F."/>
        </authorList>
    </citation>
    <scope>NUCLEOTIDE SEQUENCE</scope>
    <source>
        <strain evidence="7">R40</strain>
    </source>
</reference>
<dbReference type="CDD" id="cd10017">
    <property type="entry name" value="B3_DNA"/>
    <property type="match status" value="2"/>
</dbReference>
<feature type="domain" description="TF-B3" evidence="6">
    <location>
        <begin position="340"/>
        <end position="438"/>
    </location>
</feature>
<evidence type="ECO:0000256" key="5">
    <source>
        <dbReference type="SAM" id="MobiDB-lite"/>
    </source>
</evidence>
<proteinExistence type="predicted"/>
<dbReference type="InterPro" id="IPR003340">
    <property type="entry name" value="B3_DNA-bd"/>
</dbReference>
<dbReference type="Proteomes" id="UP000822688">
    <property type="component" value="Chromosome 8"/>
</dbReference>
<gene>
    <name evidence="7" type="ORF">KC19_8G108000</name>
</gene>
<dbReference type="GO" id="GO:0003677">
    <property type="term" value="F:DNA binding"/>
    <property type="evidence" value="ECO:0007669"/>
    <property type="project" value="UniProtKB-KW"/>
</dbReference>
<keyword evidence="3" id="KW-0804">Transcription</keyword>
<feature type="domain" description="TF-B3" evidence="6">
    <location>
        <begin position="80"/>
        <end position="158"/>
    </location>
</feature>
<dbReference type="PROSITE" id="PS50863">
    <property type="entry name" value="B3"/>
    <property type="match status" value="2"/>
</dbReference>
<dbReference type="AlphaFoldDB" id="A0A8T0H5M1"/>
<evidence type="ECO:0000256" key="4">
    <source>
        <dbReference type="ARBA" id="ARBA00023242"/>
    </source>
</evidence>
<evidence type="ECO:0000313" key="8">
    <source>
        <dbReference type="Proteomes" id="UP000822688"/>
    </source>
</evidence>
<keyword evidence="1" id="KW-0805">Transcription regulation</keyword>
<feature type="compositionally biased region" description="Polar residues" evidence="5">
    <location>
        <begin position="160"/>
        <end position="174"/>
    </location>
</feature>
<dbReference type="PANTHER" id="PTHR31391">
    <property type="entry name" value="B3 DOMAIN-CONTAINING PROTEIN OS11G0197600-RELATED"/>
    <property type="match status" value="1"/>
</dbReference>
<dbReference type="Pfam" id="PF02362">
    <property type="entry name" value="B3"/>
    <property type="match status" value="2"/>
</dbReference>
<dbReference type="PANTHER" id="PTHR31391:SF106">
    <property type="entry name" value="B3 DOMAIN-CONTAINING PROTEIN OS01G0723500"/>
    <property type="match status" value="1"/>
</dbReference>
<dbReference type="SUPFAM" id="SSF101936">
    <property type="entry name" value="DNA-binding pseudobarrel domain"/>
    <property type="match status" value="2"/>
</dbReference>
<evidence type="ECO:0000256" key="2">
    <source>
        <dbReference type="ARBA" id="ARBA00023125"/>
    </source>
</evidence>
<dbReference type="Gene3D" id="2.40.330.10">
    <property type="entry name" value="DNA-binding pseudobarrel domain"/>
    <property type="match status" value="2"/>
</dbReference>
<comment type="caution">
    <text evidence="7">The sequence shown here is derived from an EMBL/GenBank/DDBJ whole genome shotgun (WGS) entry which is preliminary data.</text>
</comment>
<dbReference type="InterPro" id="IPR015300">
    <property type="entry name" value="DNA-bd_pseudobarrel_sf"/>
</dbReference>
<feature type="compositionally biased region" description="Low complexity" evidence="5">
    <location>
        <begin position="181"/>
        <end position="194"/>
    </location>
</feature>
<name>A0A8T0H5M1_CERPU</name>
<dbReference type="EMBL" id="CM026429">
    <property type="protein sequence ID" value="KAG0564402.1"/>
    <property type="molecule type" value="Genomic_DNA"/>
</dbReference>
<dbReference type="InterPro" id="IPR044837">
    <property type="entry name" value="REM16-like"/>
</dbReference>
<accession>A0A8T0H5M1</accession>
<dbReference type="OrthoDB" id="590488at2759"/>
<protein>
    <recommendedName>
        <fullName evidence="6">TF-B3 domain-containing protein</fullName>
    </recommendedName>
</protein>
<feature type="region of interest" description="Disordered" evidence="5">
    <location>
        <begin position="155"/>
        <end position="262"/>
    </location>
</feature>
<dbReference type="SMART" id="SM01019">
    <property type="entry name" value="B3"/>
    <property type="match status" value="2"/>
</dbReference>
<organism evidence="7 8">
    <name type="scientific">Ceratodon purpureus</name>
    <name type="common">Fire moss</name>
    <name type="synonym">Dicranum purpureum</name>
    <dbReference type="NCBI Taxonomy" id="3225"/>
    <lineage>
        <taxon>Eukaryota</taxon>
        <taxon>Viridiplantae</taxon>
        <taxon>Streptophyta</taxon>
        <taxon>Embryophyta</taxon>
        <taxon>Bryophyta</taxon>
        <taxon>Bryophytina</taxon>
        <taxon>Bryopsida</taxon>
        <taxon>Dicranidae</taxon>
        <taxon>Pseudoditrichales</taxon>
        <taxon>Ditrichaceae</taxon>
        <taxon>Ceratodon</taxon>
    </lineage>
</organism>
<evidence type="ECO:0000256" key="3">
    <source>
        <dbReference type="ARBA" id="ARBA00023163"/>
    </source>
</evidence>